<evidence type="ECO:0000313" key="1">
    <source>
        <dbReference type="EMBL" id="KAJ2967180.1"/>
    </source>
</evidence>
<gene>
    <name evidence="1" type="ORF">NQ176_g9789</name>
</gene>
<organism evidence="1 2">
    <name type="scientific">Zarea fungicola</name>
    <dbReference type="NCBI Taxonomy" id="93591"/>
    <lineage>
        <taxon>Eukaryota</taxon>
        <taxon>Fungi</taxon>
        <taxon>Dikarya</taxon>
        <taxon>Ascomycota</taxon>
        <taxon>Pezizomycotina</taxon>
        <taxon>Sordariomycetes</taxon>
        <taxon>Hypocreomycetidae</taxon>
        <taxon>Hypocreales</taxon>
        <taxon>Cordycipitaceae</taxon>
        <taxon>Zarea</taxon>
    </lineage>
</organism>
<proteinExistence type="predicted"/>
<reference evidence="1" key="1">
    <citation type="submission" date="2022-08" db="EMBL/GenBank/DDBJ databases">
        <title>Genome Sequence of Lecanicillium fungicola.</title>
        <authorList>
            <person name="Buettner E."/>
        </authorList>
    </citation>
    <scope>NUCLEOTIDE SEQUENCE</scope>
    <source>
        <strain evidence="1">Babe33</strain>
    </source>
</reference>
<accession>A0ACC1MK54</accession>
<sequence>MLAAMPSKIAYSLLEVTLEDGSIVQLPRRELWDVRVQLMAEEEENPEHGVNADSSGLGTHDVKTGVYEGGFKSWESSVDLVKVLASQGKVSAAEQLPMRIIELGCGTGLPSVSLFQWTIEASSPSSTNARQPTSFITADYNPTVLQLVTLPNFILAWALTAREHTPALRGAFSMEGELELLPEVIAGFQSYLIANRISLTFISGAWSPDFIEILYGSIPGDVTDPSAAAATLLLGAETIYSPFALQAFTETMFSILLREQVKQGASPAVALVAAKKLYFGVGGSLDDFIDQARKRGGNLTTLREETNGVRRGVVKCMLQ</sequence>
<dbReference type="EMBL" id="JANJQO010002379">
    <property type="protein sequence ID" value="KAJ2967180.1"/>
    <property type="molecule type" value="Genomic_DNA"/>
</dbReference>
<evidence type="ECO:0000313" key="2">
    <source>
        <dbReference type="Proteomes" id="UP001143910"/>
    </source>
</evidence>
<dbReference type="Proteomes" id="UP001143910">
    <property type="component" value="Unassembled WGS sequence"/>
</dbReference>
<protein>
    <submittedName>
        <fullName evidence="1">Uncharacterized protein</fullName>
    </submittedName>
</protein>
<name>A0ACC1MK54_9HYPO</name>
<keyword evidence="2" id="KW-1185">Reference proteome</keyword>
<comment type="caution">
    <text evidence="1">The sequence shown here is derived from an EMBL/GenBank/DDBJ whole genome shotgun (WGS) entry which is preliminary data.</text>
</comment>